<reference evidence="1" key="1">
    <citation type="submission" date="2019-03" db="EMBL/GenBank/DDBJ databases">
        <title>Single cell metagenomics reveals metabolic interactions within the superorganism composed of flagellate Streblomastix strix and complex community of Bacteroidetes bacteria on its surface.</title>
        <authorList>
            <person name="Treitli S.C."/>
            <person name="Kolisko M."/>
            <person name="Husnik F."/>
            <person name="Keeling P."/>
            <person name="Hampl V."/>
        </authorList>
    </citation>
    <scope>NUCLEOTIDE SEQUENCE</scope>
    <source>
        <strain evidence="1">STM</strain>
    </source>
</reference>
<protein>
    <submittedName>
        <fullName evidence="1">Uncharacterized protein</fullName>
    </submittedName>
</protein>
<evidence type="ECO:0000313" key="1">
    <source>
        <dbReference type="EMBL" id="KAA6313286.1"/>
    </source>
</evidence>
<accession>A0A5J4PUH2</accession>
<sequence length="438" mass="51271">SRFVKFLSSFSRIEESAPVWAVKTGVSQPVTIYLTPSADSAKGYNFPKLYRGLETMYDWLLFWKTKAPTEKIICSSLPINVNYKYSQLDNIFDIKLIETAFEFITQFLKIQIDIEYKASDEYFWIQLLSLIDCKKGAFSFKVFVEEHFNVHKLTIKDLLNKWISTDTTEFDRWLLKHYYLQFIAENEYLNGIILDCVDYSALRLFREIALSIFVDTNSISQIVERNTLLILFAQQYKLPESDLSEMKEQILDIAKTDTNKAISLCSGKFDFEKELFICWYKVGILSLAELQNVYPDFAAYMNDLKLDSWANTYIQTYKKAKIKDEYPDEIKNIVAEKNANENSFYEWYNSNEFELSDELLAKEKVDKVYWVDGLGIEYLSLIKEIISKSNFQIEKLKISKTGIPSSTDHNKFEGVAKIEDLDNYIHNNLYQYPQTVCK</sequence>
<gene>
    <name evidence="1" type="ORF">EZS27_035918</name>
</gene>
<dbReference type="EMBL" id="SNRY01006127">
    <property type="protein sequence ID" value="KAA6313286.1"/>
    <property type="molecule type" value="Genomic_DNA"/>
</dbReference>
<dbReference type="NCBIfam" id="NF033445">
    <property type="entry name" value="BREX_PglZ_4"/>
    <property type="match status" value="1"/>
</dbReference>
<organism evidence="1">
    <name type="scientific">termite gut metagenome</name>
    <dbReference type="NCBI Taxonomy" id="433724"/>
    <lineage>
        <taxon>unclassified sequences</taxon>
        <taxon>metagenomes</taxon>
        <taxon>organismal metagenomes</taxon>
    </lineage>
</organism>
<feature type="non-terminal residue" evidence="1">
    <location>
        <position position="438"/>
    </location>
</feature>
<comment type="caution">
    <text evidence="1">The sequence shown here is derived from an EMBL/GenBank/DDBJ whole genome shotgun (WGS) entry which is preliminary data.</text>
</comment>
<name>A0A5J4PUH2_9ZZZZ</name>
<proteinExistence type="predicted"/>
<feature type="non-terminal residue" evidence="1">
    <location>
        <position position="1"/>
    </location>
</feature>
<dbReference type="AlphaFoldDB" id="A0A5J4PUH2"/>